<feature type="compositionally biased region" description="Polar residues" evidence="1">
    <location>
        <begin position="31"/>
        <end position="44"/>
    </location>
</feature>
<feature type="compositionally biased region" description="Basic and acidic residues" evidence="1">
    <location>
        <begin position="78"/>
        <end position="91"/>
    </location>
</feature>
<gene>
    <name evidence="2" type="ORF">MSAN_01832200</name>
</gene>
<accession>A0A8H7CS21</accession>
<feature type="compositionally biased region" description="Polar residues" evidence="1">
    <location>
        <begin position="107"/>
        <end position="117"/>
    </location>
</feature>
<proteinExistence type="predicted"/>
<evidence type="ECO:0000313" key="2">
    <source>
        <dbReference type="EMBL" id="KAF7346061.1"/>
    </source>
</evidence>
<evidence type="ECO:0000313" key="3">
    <source>
        <dbReference type="Proteomes" id="UP000623467"/>
    </source>
</evidence>
<organism evidence="2 3">
    <name type="scientific">Mycena sanguinolenta</name>
    <dbReference type="NCBI Taxonomy" id="230812"/>
    <lineage>
        <taxon>Eukaryota</taxon>
        <taxon>Fungi</taxon>
        <taxon>Dikarya</taxon>
        <taxon>Basidiomycota</taxon>
        <taxon>Agaricomycotina</taxon>
        <taxon>Agaricomycetes</taxon>
        <taxon>Agaricomycetidae</taxon>
        <taxon>Agaricales</taxon>
        <taxon>Marasmiineae</taxon>
        <taxon>Mycenaceae</taxon>
        <taxon>Mycena</taxon>
    </lineage>
</organism>
<feature type="compositionally biased region" description="Polar residues" evidence="1">
    <location>
        <begin position="59"/>
        <end position="70"/>
    </location>
</feature>
<feature type="region of interest" description="Disordered" evidence="1">
    <location>
        <begin position="1"/>
        <end position="128"/>
    </location>
</feature>
<name>A0A8H7CS21_9AGAR</name>
<dbReference type="AlphaFoldDB" id="A0A8H7CS21"/>
<feature type="compositionally biased region" description="Low complexity" evidence="1">
    <location>
        <begin position="95"/>
        <end position="106"/>
    </location>
</feature>
<evidence type="ECO:0000256" key="1">
    <source>
        <dbReference type="SAM" id="MobiDB-lite"/>
    </source>
</evidence>
<dbReference type="EMBL" id="JACAZH010000019">
    <property type="protein sequence ID" value="KAF7346061.1"/>
    <property type="molecule type" value="Genomic_DNA"/>
</dbReference>
<reference evidence="2" key="1">
    <citation type="submission" date="2020-05" db="EMBL/GenBank/DDBJ databases">
        <title>Mycena genomes resolve the evolution of fungal bioluminescence.</title>
        <authorList>
            <person name="Tsai I.J."/>
        </authorList>
    </citation>
    <scope>NUCLEOTIDE SEQUENCE</scope>
    <source>
        <strain evidence="2">160909Yilan</strain>
    </source>
</reference>
<comment type="caution">
    <text evidence="2">The sequence shown here is derived from an EMBL/GenBank/DDBJ whole genome shotgun (WGS) entry which is preliminary data.</text>
</comment>
<feature type="compositionally biased region" description="Basic residues" evidence="1">
    <location>
        <begin position="46"/>
        <end position="58"/>
    </location>
</feature>
<keyword evidence="3" id="KW-1185">Reference proteome</keyword>
<sequence>MATQRFTRINNEHTSLDVPPVPRRSLAGEPPSSNGDLSAPSTVPNARKRHRIHRRRHNPSVSRMTPTEDGSQAKRTRKDADKPAKGARKAESFPAARSQSTASTRSNRFVNAGTGSRASARPEGNDSQFEVNTIERIEVSNLSGTGGTGGAGGSGGLIGGTGGNGAGTVISVNFVLNFPR</sequence>
<dbReference type="Proteomes" id="UP000623467">
    <property type="component" value="Unassembled WGS sequence"/>
</dbReference>
<protein>
    <submittedName>
        <fullName evidence="2">Uncharacterized protein</fullName>
    </submittedName>
</protein>